<name>A0A093GNY7_DRYPU</name>
<dbReference type="Pfam" id="PF12937">
    <property type="entry name" value="F-box-like"/>
    <property type="match status" value="1"/>
</dbReference>
<dbReference type="InterPro" id="IPR001810">
    <property type="entry name" value="F-box_dom"/>
</dbReference>
<accession>A0A093GNY7</accession>
<dbReference type="PROSITE" id="PS50181">
    <property type="entry name" value="FBOX"/>
    <property type="match status" value="1"/>
</dbReference>
<sequence>SLPPEMLIKIFSLLDAESLLSLGCVNRSFYQLASDNAIWLTIYSRCFKPKRAFWKVGSGPTQTLCSGGTALQDKSCGPWKEKYISRQIAAVQTRAIGFVNSLRSPLPCKIKEAMRAAGLSWMLILKEKNGREHPMAKRRVSFQDTSLSIFWYGINWPCLDVLAALRLYGVVPLFPQSKKRPCYYSLIAEYHLADLTALSADKIVQLFTLKPGLLVGLWKDTKEIAFVSASLHYHQLMERSILGSAARPYAPPPHQPLLDDTDPEYGLHGYCLDFNIHSGSCAYMCGTFGDLFCRKGEIADGYVKLTAVRSLQNNMKLCPLGTIPGLSWHTEELKGTVKECCVLDLTLLDENGETFWCFSAPVSMELSSRTSNCYNFLGQSYIIDYCEPSEGRVCIEFVYVSESRQYIVVSFVIYVSTKKVNEWYGTDY</sequence>
<dbReference type="CDD" id="cd22093">
    <property type="entry name" value="F-box_FBXO15"/>
    <property type="match status" value="1"/>
</dbReference>
<dbReference type="PANTHER" id="PTHR46731:SF1">
    <property type="entry name" value="F-BOX ONLY PROTEIN 15"/>
    <property type="match status" value="1"/>
</dbReference>
<dbReference type="STRING" id="118200.A0A093GNY7"/>
<dbReference type="EMBL" id="KL216942">
    <property type="protein sequence ID" value="KFV72028.1"/>
    <property type="molecule type" value="Genomic_DNA"/>
</dbReference>
<reference evidence="2 3" key="1">
    <citation type="submission" date="2014-04" db="EMBL/GenBank/DDBJ databases">
        <title>Genome evolution of avian class.</title>
        <authorList>
            <person name="Zhang G."/>
            <person name="Li C."/>
        </authorList>
    </citation>
    <scope>NUCLEOTIDE SEQUENCE [LARGE SCALE GENOMIC DNA]</scope>
    <source>
        <strain evidence="2">BGI_N307</strain>
    </source>
</reference>
<organism evidence="2 3">
    <name type="scientific">Dryobates pubescens</name>
    <name type="common">Downy woodpecker</name>
    <name type="synonym">Picoides pubescens</name>
    <dbReference type="NCBI Taxonomy" id="118200"/>
    <lineage>
        <taxon>Eukaryota</taxon>
        <taxon>Metazoa</taxon>
        <taxon>Chordata</taxon>
        <taxon>Craniata</taxon>
        <taxon>Vertebrata</taxon>
        <taxon>Euteleostomi</taxon>
        <taxon>Archelosauria</taxon>
        <taxon>Archosauria</taxon>
        <taxon>Dinosauria</taxon>
        <taxon>Saurischia</taxon>
        <taxon>Theropoda</taxon>
        <taxon>Coelurosauria</taxon>
        <taxon>Aves</taxon>
        <taxon>Neognathae</taxon>
        <taxon>Neoaves</taxon>
        <taxon>Telluraves</taxon>
        <taxon>Coraciimorphae</taxon>
        <taxon>Piciformes</taxon>
        <taxon>Picidae</taxon>
        <taxon>Dryobates</taxon>
    </lineage>
</organism>
<feature type="domain" description="F-box" evidence="1">
    <location>
        <begin position="1"/>
        <end position="42"/>
    </location>
</feature>
<gene>
    <name evidence="2" type="ORF">N307_13953</name>
</gene>
<evidence type="ECO:0000313" key="3">
    <source>
        <dbReference type="Proteomes" id="UP000053875"/>
    </source>
</evidence>
<dbReference type="SMART" id="SM00256">
    <property type="entry name" value="FBOX"/>
    <property type="match status" value="1"/>
</dbReference>
<dbReference type="GO" id="GO:0019005">
    <property type="term" value="C:SCF ubiquitin ligase complex"/>
    <property type="evidence" value="ECO:0007669"/>
    <property type="project" value="TreeGrafter"/>
</dbReference>
<proteinExistence type="predicted"/>
<protein>
    <submittedName>
        <fullName evidence="2">F-box only protein 15</fullName>
    </submittedName>
</protein>
<dbReference type="Gene3D" id="1.20.1280.50">
    <property type="match status" value="1"/>
</dbReference>
<dbReference type="SUPFAM" id="SSF81383">
    <property type="entry name" value="F-box domain"/>
    <property type="match status" value="1"/>
</dbReference>
<evidence type="ECO:0000259" key="1">
    <source>
        <dbReference type="PROSITE" id="PS50181"/>
    </source>
</evidence>
<evidence type="ECO:0000313" key="2">
    <source>
        <dbReference type="EMBL" id="KFV72028.1"/>
    </source>
</evidence>
<dbReference type="Proteomes" id="UP000053875">
    <property type="component" value="Unassembled WGS sequence"/>
</dbReference>
<keyword evidence="3" id="KW-1185">Reference proteome</keyword>
<dbReference type="InterPro" id="IPR036047">
    <property type="entry name" value="F-box-like_dom_sf"/>
</dbReference>
<feature type="non-terminal residue" evidence="2">
    <location>
        <position position="1"/>
    </location>
</feature>
<dbReference type="PANTHER" id="PTHR46731">
    <property type="entry name" value="F-BOX ONLY PROTEIN 15"/>
    <property type="match status" value="1"/>
</dbReference>
<dbReference type="AlphaFoldDB" id="A0A093GNY7"/>
<feature type="non-terminal residue" evidence="2">
    <location>
        <position position="428"/>
    </location>
</feature>